<name>A0ABP5TG94_9ACTN</name>
<gene>
    <name evidence="1" type="ORF">GCM10010170_039510</name>
</gene>
<organism evidence="1 2">
    <name type="scientific">Dactylosporangium salmoneum</name>
    <dbReference type="NCBI Taxonomy" id="53361"/>
    <lineage>
        <taxon>Bacteria</taxon>
        <taxon>Bacillati</taxon>
        <taxon>Actinomycetota</taxon>
        <taxon>Actinomycetes</taxon>
        <taxon>Micromonosporales</taxon>
        <taxon>Micromonosporaceae</taxon>
        <taxon>Dactylosporangium</taxon>
    </lineage>
</organism>
<reference evidence="2" key="1">
    <citation type="journal article" date="2019" name="Int. J. Syst. Evol. Microbiol.">
        <title>The Global Catalogue of Microorganisms (GCM) 10K type strain sequencing project: providing services to taxonomists for standard genome sequencing and annotation.</title>
        <authorList>
            <consortium name="The Broad Institute Genomics Platform"/>
            <consortium name="The Broad Institute Genome Sequencing Center for Infectious Disease"/>
            <person name="Wu L."/>
            <person name="Ma J."/>
        </authorList>
    </citation>
    <scope>NUCLEOTIDE SEQUENCE [LARGE SCALE GENOMIC DNA]</scope>
    <source>
        <strain evidence="2">JCM 3272</strain>
    </source>
</reference>
<keyword evidence="2" id="KW-1185">Reference proteome</keyword>
<accession>A0ABP5TG94</accession>
<proteinExistence type="predicted"/>
<dbReference type="EMBL" id="BAAARV010000029">
    <property type="protein sequence ID" value="GAA2350143.1"/>
    <property type="molecule type" value="Genomic_DNA"/>
</dbReference>
<dbReference type="Proteomes" id="UP001501444">
    <property type="component" value="Unassembled WGS sequence"/>
</dbReference>
<dbReference type="RefSeq" id="WP_344613901.1">
    <property type="nucleotide sequence ID" value="NZ_BAAARV010000029.1"/>
</dbReference>
<sequence length="86" mass="9544">MVDITEILIHWYAGRSINEMSVSLGVDRKTIRKYLAPALEAGLRPGGKPVTAAQWAAHVEVWFPQLSNTRLRQVTPGRRSTGTPSM</sequence>
<evidence type="ECO:0000313" key="1">
    <source>
        <dbReference type="EMBL" id="GAA2350143.1"/>
    </source>
</evidence>
<comment type="caution">
    <text evidence="1">The sequence shown here is derived from an EMBL/GenBank/DDBJ whole genome shotgun (WGS) entry which is preliminary data.</text>
</comment>
<evidence type="ECO:0000313" key="2">
    <source>
        <dbReference type="Proteomes" id="UP001501444"/>
    </source>
</evidence>
<protein>
    <submittedName>
        <fullName evidence="1">Uncharacterized protein</fullName>
    </submittedName>
</protein>